<accession>A0A8X6NAA6</accession>
<evidence type="ECO:0000313" key="3">
    <source>
        <dbReference type="Proteomes" id="UP000887013"/>
    </source>
</evidence>
<dbReference type="EMBL" id="BMAW01007109">
    <property type="protein sequence ID" value="GFT02373.1"/>
    <property type="molecule type" value="Genomic_DNA"/>
</dbReference>
<evidence type="ECO:0000256" key="1">
    <source>
        <dbReference type="SAM" id="MobiDB-lite"/>
    </source>
</evidence>
<dbReference type="Proteomes" id="UP000887013">
    <property type="component" value="Unassembled WGS sequence"/>
</dbReference>
<protein>
    <submittedName>
        <fullName evidence="2">Uncharacterized protein</fullName>
    </submittedName>
</protein>
<sequence>MGMSLPRRHIKESWEQLFPCCSEAAGGGLLQLLESCALLLGLFLPSCQRNPSPRAAPGEASGTLLPGPSPGKPVETPATAPPHRKSLRHLLAWPPRSNNPREGGHWVVVKRSRDSRGPLKVLKCRLSCSIHVL</sequence>
<feature type="region of interest" description="Disordered" evidence="1">
    <location>
        <begin position="51"/>
        <end position="84"/>
    </location>
</feature>
<keyword evidence="3" id="KW-1185">Reference proteome</keyword>
<gene>
    <name evidence="2" type="ORF">NPIL_153561</name>
</gene>
<comment type="caution">
    <text evidence="2">The sequence shown here is derived from an EMBL/GenBank/DDBJ whole genome shotgun (WGS) entry which is preliminary data.</text>
</comment>
<organism evidence="2 3">
    <name type="scientific">Nephila pilipes</name>
    <name type="common">Giant wood spider</name>
    <name type="synonym">Nephila maculata</name>
    <dbReference type="NCBI Taxonomy" id="299642"/>
    <lineage>
        <taxon>Eukaryota</taxon>
        <taxon>Metazoa</taxon>
        <taxon>Ecdysozoa</taxon>
        <taxon>Arthropoda</taxon>
        <taxon>Chelicerata</taxon>
        <taxon>Arachnida</taxon>
        <taxon>Araneae</taxon>
        <taxon>Araneomorphae</taxon>
        <taxon>Entelegynae</taxon>
        <taxon>Araneoidea</taxon>
        <taxon>Nephilidae</taxon>
        <taxon>Nephila</taxon>
    </lineage>
</organism>
<dbReference type="AlphaFoldDB" id="A0A8X6NAA6"/>
<proteinExistence type="predicted"/>
<name>A0A8X6NAA6_NEPPI</name>
<evidence type="ECO:0000313" key="2">
    <source>
        <dbReference type="EMBL" id="GFT02373.1"/>
    </source>
</evidence>
<reference evidence="2" key="1">
    <citation type="submission" date="2020-08" db="EMBL/GenBank/DDBJ databases">
        <title>Multicomponent nature underlies the extraordinary mechanical properties of spider dragline silk.</title>
        <authorList>
            <person name="Kono N."/>
            <person name="Nakamura H."/>
            <person name="Mori M."/>
            <person name="Yoshida Y."/>
            <person name="Ohtoshi R."/>
            <person name="Malay A.D."/>
            <person name="Moran D.A.P."/>
            <person name="Tomita M."/>
            <person name="Numata K."/>
            <person name="Arakawa K."/>
        </authorList>
    </citation>
    <scope>NUCLEOTIDE SEQUENCE</scope>
</reference>